<dbReference type="AlphaFoldDB" id="A0A401HAW9"/>
<evidence type="ECO:0000256" key="2">
    <source>
        <dbReference type="ARBA" id="ARBA00004651"/>
    </source>
</evidence>
<evidence type="ECO:0000256" key="11">
    <source>
        <dbReference type="HAMAP-Rule" id="MF_00154"/>
    </source>
</evidence>
<dbReference type="InterPro" id="IPR000537">
    <property type="entry name" value="UbiA_prenyltransferase"/>
</dbReference>
<keyword evidence="9 11" id="KW-0472">Membrane</keyword>
<dbReference type="RefSeq" id="WP_131160498.1">
    <property type="nucleotide sequence ID" value="NZ_BDMD01000075.1"/>
</dbReference>
<comment type="subcellular location">
    <subcellularLocation>
        <location evidence="2 11">Cell membrane</location>
        <topology evidence="2 11">Multi-pass membrane protein</topology>
    </subcellularLocation>
</comment>
<dbReference type="PROSITE" id="PS00943">
    <property type="entry name" value="UBIA"/>
    <property type="match status" value="1"/>
</dbReference>
<dbReference type="EMBL" id="BDMD01000075">
    <property type="protein sequence ID" value="GBF09534.1"/>
    <property type="molecule type" value="Genomic_DNA"/>
</dbReference>
<dbReference type="PANTHER" id="PTHR43448:SF2">
    <property type="entry name" value="PROTOHEME IX FARNESYLTRANSFERASE, MITOCHONDRIAL"/>
    <property type="match status" value="1"/>
</dbReference>
<dbReference type="GO" id="GO:0008495">
    <property type="term" value="F:protoheme IX farnesyltransferase activity"/>
    <property type="evidence" value="ECO:0007669"/>
    <property type="project" value="UniProtKB-UniRule"/>
</dbReference>
<feature type="transmembrane region" description="Helical" evidence="11">
    <location>
        <begin position="218"/>
        <end position="237"/>
    </location>
</feature>
<comment type="similarity">
    <text evidence="4">In the C-terminal section; belongs to the UbiA prenyltransferase family. Protoheme IX farnesyltransferase subfamily.</text>
</comment>
<keyword evidence="5 11" id="KW-0808">Transferase</keyword>
<name>A0A401HAW9_AERPX</name>
<organism evidence="12 13">
    <name type="scientific">Aeropyrum pernix</name>
    <dbReference type="NCBI Taxonomy" id="56636"/>
    <lineage>
        <taxon>Archaea</taxon>
        <taxon>Thermoproteota</taxon>
        <taxon>Thermoprotei</taxon>
        <taxon>Desulfurococcales</taxon>
        <taxon>Desulfurococcaceae</taxon>
        <taxon>Aeropyrum</taxon>
    </lineage>
</organism>
<dbReference type="InterPro" id="IPR044878">
    <property type="entry name" value="UbiA_sf"/>
</dbReference>
<dbReference type="Gene3D" id="1.10.357.140">
    <property type="entry name" value="UbiA prenyltransferase"/>
    <property type="match status" value="1"/>
</dbReference>
<dbReference type="EC" id="2.5.1.141" evidence="11"/>
<keyword evidence="7 11" id="KW-1133">Transmembrane helix</keyword>
<dbReference type="InterPro" id="IPR030470">
    <property type="entry name" value="UbiA_prenylTrfase_CS"/>
</dbReference>
<dbReference type="Proteomes" id="UP000291213">
    <property type="component" value="Unassembled WGS sequence"/>
</dbReference>
<comment type="miscellaneous">
    <text evidence="11">Carbon 2 of the heme B porphyrin ring is defined according to the Fischer nomenclature.</text>
</comment>
<comment type="function">
    <text evidence="1 11">Converts heme B (protoheme IX) to heme O by substitution of the vinyl group on carbon 2 of heme B porphyrin ring with a hydroxyethyl farnesyl side group.</text>
</comment>
<comment type="catalytic activity">
    <reaction evidence="10 11">
        <text>heme b + (2E,6E)-farnesyl diphosphate + H2O = Fe(II)-heme o + diphosphate</text>
        <dbReference type="Rhea" id="RHEA:28070"/>
        <dbReference type="ChEBI" id="CHEBI:15377"/>
        <dbReference type="ChEBI" id="CHEBI:33019"/>
        <dbReference type="ChEBI" id="CHEBI:60344"/>
        <dbReference type="ChEBI" id="CHEBI:60530"/>
        <dbReference type="ChEBI" id="CHEBI:175763"/>
        <dbReference type="EC" id="2.5.1.141"/>
    </reaction>
</comment>
<accession>A0A401HAW9</accession>
<feature type="transmembrane region" description="Helical" evidence="11">
    <location>
        <begin position="277"/>
        <end position="294"/>
    </location>
</feature>
<reference evidence="12 13" key="1">
    <citation type="submission" date="2017-02" db="EMBL/GenBank/DDBJ databases">
        <title>isolation and characterization of a novel temperate virus Aeropyrum globular virus 1 infecting hyperthermophilic archaeon Aeropyrum.</title>
        <authorList>
            <person name="Yumiya M."/>
            <person name="Yoshida T."/>
            <person name="Sako Y."/>
        </authorList>
    </citation>
    <scope>NUCLEOTIDE SEQUENCE [LARGE SCALE GENOMIC DNA]</scope>
    <source>
        <strain evidence="12 13">YK1-12-2013</strain>
    </source>
</reference>
<dbReference type="PANTHER" id="PTHR43448">
    <property type="entry name" value="PROTOHEME IX FARNESYLTRANSFERASE, MITOCHONDRIAL"/>
    <property type="match status" value="1"/>
</dbReference>
<sequence length="305" mass="32681">MGKMVSSTASYRRSALGKLKAFISLTKPRQLALLMLTMYGAYFAGGGSLDPRMLALLTIMGFTSIGGVTAFNMYFDRDIDAIMGRTRRRPLPSGVLNPYEALAGSLALVIAGVLSAAAINTYVALTVIAGLYFDIIAYTQLTKRFTPLSIIFGSIAGSMPALGGWAAAAGSITTGGVLMALIVFLWQPMHVWFLGYYFKEEYSVARIPILPSNGNPRLVSSLIAVSLAGLIAVAWAFALYYGYGFLTAVITTALAALAISRIGGFARTGERREALKLFKFASPIIAVVFIILPLERTLVYTLLLG</sequence>
<evidence type="ECO:0000256" key="8">
    <source>
        <dbReference type="ARBA" id="ARBA00023133"/>
    </source>
</evidence>
<dbReference type="GO" id="GO:0048034">
    <property type="term" value="P:heme O biosynthetic process"/>
    <property type="evidence" value="ECO:0007669"/>
    <property type="project" value="UniProtKB-UniRule"/>
</dbReference>
<evidence type="ECO:0000256" key="10">
    <source>
        <dbReference type="ARBA" id="ARBA00047690"/>
    </source>
</evidence>
<evidence type="ECO:0000313" key="12">
    <source>
        <dbReference type="EMBL" id="GBF09534.1"/>
    </source>
</evidence>
<dbReference type="OrthoDB" id="15428at2157"/>
<dbReference type="InterPro" id="IPR006369">
    <property type="entry name" value="Protohaem_IX_farnesylTrfase"/>
</dbReference>
<dbReference type="Pfam" id="PF01040">
    <property type="entry name" value="UbiA"/>
    <property type="match status" value="1"/>
</dbReference>
<evidence type="ECO:0000256" key="9">
    <source>
        <dbReference type="ARBA" id="ARBA00023136"/>
    </source>
</evidence>
<comment type="caution">
    <text evidence="12">The sequence shown here is derived from an EMBL/GenBank/DDBJ whole genome shotgun (WGS) entry which is preliminary data.</text>
</comment>
<keyword evidence="8 11" id="KW-0350">Heme biosynthesis</keyword>
<proteinExistence type="inferred from homology"/>
<dbReference type="CDD" id="cd13957">
    <property type="entry name" value="PT_UbiA_Cox10"/>
    <property type="match status" value="1"/>
</dbReference>
<dbReference type="HAMAP" id="MF_00154">
    <property type="entry name" value="CyoE_CtaB"/>
    <property type="match status" value="1"/>
</dbReference>
<keyword evidence="11" id="KW-1003">Cell membrane</keyword>
<comment type="pathway">
    <text evidence="3 11">Porphyrin-containing compound metabolism; heme O biosynthesis; heme O from protoheme: step 1/1.</text>
</comment>
<evidence type="ECO:0000256" key="5">
    <source>
        <dbReference type="ARBA" id="ARBA00022679"/>
    </source>
</evidence>
<gene>
    <name evidence="11" type="primary">ctaB</name>
    <name evidence="12" type="ORF">apy_12590</name>
</gene>
<evidence type="ECO:0000256" key="4">
    <source>
        <dbReference type="ARBA" id="ARBA00010223"/>
    </source>
</evidence>
<evidence type="ECO:0000256" key="1">
    <source>
        <dbReference type="ARBA" id="ARBA00004019"/>
    </source>
</evidence>
<evidence type="ECO:0000256" key="3">
    <source>
        <dbReference type="ARBA" id="ARBA00004919"/>
    </source>
</evidence>
<protein>
    <recommendedName>
        <fullName evidence="11">Protoheme IX farnesyltransferase</fullName>
        <ecNumber evidence="11">2.5.1.141</ecNumber>
    </recommendedName>
    <alternativeName>
        <fullName evidence="11">Heme B farnesyltransferase</fullName>
    </alternativeName>
    <alternativeName>
        <fullName evidence="11">Heme O synthase</fullName>
    </alternativeName>
</protein>
<keyword evidence="6 11" id="KW-0812">Transmembrane</keyword>
<feature type="transmembrane region" description="Helical" evidence="11">
    <location>
        <begin position="243"/>
        <end position="265"/>
    </location>
</feature>
<evidence type="ECO:0000313" key="13">
    <source>
        <dbReference type="Proteomes" id="UP000291213"/>
    </source>
</evidence>
<feature type="transmembrane region" description="Helical" evidence="11">
    <location>
        <begin position="96"/>
        <end position="116"/>
    </location>
</feature>
<evidence type="ECO:0000256" key="7">
    <source>
        <dbReference type="ARBA" id="ARBA00022989"/>
    </source>
</evidence>
<feature type="transmembrane region" description="Helical" evidence="11">
    <location>
        <begin position="178"/>
        <end position="198"/>
    </location>
</feature>
<dbReference type="NCBIfam" id="TIGR01473">
    <property type="entry name" value="cyoE_ctaB"/>
    <property type="match status" value="1"/>
</dbReference>
<dbReference type="GO" id="GO:0005886">
    <property type="term" value="C:plasma membrane"/>
    <property type="evidence" value="ECO:0007669"/>
    <property type="project" value="UniProtKB-SubCell"/>
</dbReference>
<comment type="similarity">
    <text evidence="11">Belongs to the UbiA prenyltransferase family. Protoheme IX farnesyltransferase subfamily.</text>
</comment>
<feature type="transmembrane region" description="Helical" evidence="11">
    <location>
        <begin position="122"/>
        <end position="141"/>
    </location>
</feature>
<feature type="transmembrane region" description="Helical" evidence="11">
    <location>
        <begin position="148"/>
        <end position="172"/>
    </location>
</feature>
<feature type="transmembrane region" description="Helical" evidence="11">
    <location>
        <begin position="53"/>
        <end position="75"/>
    </location>
</feature>
<dbReference type="UniPathway" id="UPA00834">
    <property type="reaction ID" value="UER00712"/>
</dbReference>
<evidence type="ECO:0000256" key="6">
    <source>
        <dbReference type="ARBA" id="ARBA00022692"/>
    </source>
</evidence>